<organism evidence="1">
    <name type="scientific">Oryza glumipatula</name>
    <dbReference type="NCBI Taxonomy" id="40148"/>
    <lineage>
        <taxon>Eukaryota</taxon>
        <taxon>Viridiplantae</taxon>
        <taxon>Streptophyta</taxon>
        <taxon>Embryophyta</taxon>
        <taxon>Tracheophyta</taxon>
        <taxon>Spermatophyta</taxon>
        <taxon>Magnoliopsida</taxon>
        <taxon>Liliopsida</taxon>
        <taxon>Poales</taxon>
        <taxon>Poaceae</taxon>
        <taxon>BOP clade</taxon>
        <taxon>Oryzoideae</taxon>
        <taxon>Oryzeae</taxon>
        <taxon>Oryzinae</taxon>
        <taxon>Oryza</taxon>
    </lineage>
</organism>
<reference evidence="1" key="3">
    <citation type="submission" date="2018-05" db="EMBL/GenBank/DDBJ databases">
        <title>OgluRS3 (Oryza glumaepatula Reference Sequence Version 3).</title>
        <authorList>
            <person name="Zhang J."/>
            <person name="Kudrna D."/>
            <person name="Lee S."/>
            <person name="Talag J."/>
            <person name="Welchert J."/>
            <person name="Wing R.A."/>
        </authorList>
    </citation>
    <scope>NUCLEOTIDE SEQUENCE [LARGE SCALE GENOMIC DNA]</scope>
</reference>
<evidence type="ECO:0000313" key="2">
    <source>
        <dbReference type="Proteomes" id="UP000026961"/>
    </source>
</evidence>
<keyword evidence="2" id="KW-1185">Reference proteome</keyword>
<evidence type="ECO:0000313" key="1">
    <source>
        <dbReference type="EnsemblPlants" id="OGLUM01G16730.1"/>
    </source>
</evidence>
<reference evidence="1" key="2">
    <citation type="submission" date="2015-04" db="UniProtKB">
        <authorList>
            <consortium name="EnsemblPlants"/>
        </authorList>
    </citation>
    <scope>IDENTIFICATION</scope>
</reference>
<dbReference type="HOGENOM" id="CLU_118803_0_0_1"/>
<protein>
    <submittedName>
        <fullName evidence="1">Uncharacterized protein</fullName>
    </submittedName>
</protein>
<reference evidence="1" key="1">
    <citation type="submission" date="2013-08" db="EMBL/GenBank/DDBJ databases">
        <title>Oryza genome evolution.</title>
        <authorList>
            <person name="Wing R.A."/>
            <person name="Panaud O."/>
            <person name="Oliveira A.C."/>
        </authorList>
    </citation>
    <scope>NUCLEOTIDE SEQUENCE</scope>
</reference>
<dbReference type="Proteomes" id="UP000026961">
    <property type="component" value="Chromosome 1"/>
</dbReference>
<proteinExistence type="predicted"/>
<sequence length="140" mass="14952">MQFGEQEKWQRRRCGSASEEAYYSRLQLGIGSGSGGAAKAGRARVIAADLPEPVRWLPPKLVLPGCVAIAARTRFSCYLAGARAVDNTAAKKKDIAEKINHAGFDGLVYATVAAALTNGQRSQQLAEMAQPARCTAVFNI</sequence>
<dbReference type="Gramene" id="OGLUM01G16730.1">
    <property type="protein sequence ID" value="OGLUM01G16730.1"/>
    <property type="gene ID" value="OGLUM01G16730"/>
</dbReference>
<dbReference type="EnsemblPlants" id="OGLUM01G16730.1">
    <property type="protein sequence ID" value="OGLUM01G16730.1"/>
    <property type="gene ID" value="OGLUM01G16730"/>
</dbReference>
<accession>A0A0D9Y856</accession>
<name>A0A0D9Y856_9ORYZ</name>
<dbReference type="STRING" id="40148.A0A0D9Y856"/>
<dbReference type="AlphaFoldDB" id="A0A0D9Y856"/>